<accession>A0A392PSP5</accession>
<evidence type="ECO:0000313" key="2">
    <source>
        <dbReference type="EMBL" id="MCI15123.1"/>
    </source>
</evidence>
<feature type="compositionally biased region" description="Polar residues" evidence="1">
    <location>
        <begin position="15"/>
        <end position="30"/>
    </location>
</feature>
<sequence>MMRTSPGPNRKEALSNLNLSENVPLSNPGVSDSMAGNDYESASPELRQQIQDFRIEMPGFTLQEAETMQTLSPRTKKTGMFVLIHVLAWNNSIVRFHVYHALYTLLNLLSHNTPLSLSS</sequence>
<dbReference type="EMBL" id="LXQA010095117">
    <property type="protein sequence ID" value="MCI15123.1"/>
    <property type="molecule type" value="Genomic_DNA"/>
</dbReference>
<organism evidence="2 3">
    <name type="scientific">Trifolium medium</name>
    <dbReference type="NCBI Taxonomy" id="97028"/>
    <lineage>
        <taxon>Eukaryota</taxon>
        <taxon>Viridiplantae</taxon>
        <taxon>Streptophyta</taxon>
        <taxon>Embryophyta</taxon>
        <taxon>Tracheophyta</taxon>
        <taxon>Spermatophyta</taxon>
        <taxon>Magnoliopsida</taxon>
        <taxon>eudicotyledons</taxon>
        <taxon>Gunneridae</taxon>
        <taxon>Pentapetalae</taxon>
        <taxon>rosids</taxon>
        <taxon>fabids</taxon>
        <taxon>Fabales</taxon>
        <taxon>Fabaceae</taxon>
        <taxon>Papilionoideae</taxon>
        <taxon>50 kb inversion clade</taxon>
        <taxon>NPAAA clade</taxon>
        <taxon>Hologalegina</taxon>
        <taxon>IRL clade</taxon>
        <taxon>Trifolieae</taxon>
        <taxon>Trifolium</taxon>
    </lineage>
</organism>
<evidence type="ECO:0000313" key="3">
    <source>
        <dbReference type="Proteomes" id="UP000265520"/>
    </source>
</evidence>
<dbReference type="Proteomes" id="UP000265520">
    <property type="component" value="Unassembled WGS sequence"/>
</dbReference>
<name>A0A392PSP5_9FABA</name>
<reference evidence="2 3" key="1">
    <citation type="journal article" date="2018" name="Front. Plant Sci.">
        <title>Red Clover (Trifolium pratense) and Zigzag Clover (T. medium) - A Picture of Genomic Similarities and Differences.</title>
        <authorList>
            <person name="Dluhosova J."/>
            <person name="Istvanek J."/>
            <person name="Nedelnik J."/>
            <person name="Repkova J."/>
        </authorList>
    </citation>
    <scope>NUCLEOTIDE SEQUENCE [LARGE SCALE GENOMIC DNA]</scope>
    <source>
        <strain evidence="3">cv. 10/8</strain>
        <tissue evidence="2">Leaf</tissue>
    </source>
</reference>
<keyword evidence="3" id="KW-1185">Reference proteome</keyword>
<dbReference type="AlphaFoldDB" id="A0A392PSP5"/>
<feature type="region of interest" description="Disordered" evidence="1">
    <location>
        <begin position="1"/>
        <end position="42"/>
    </location>
</feature>
<evidence type="ECO:0000256" key="1">
    <source>
        <dbReference type="SAM" id="MobiDB-lite"/>
    </source>
</evidence>
<proteinExistence type="predicted"/>
<comment type="caution">
    <text evidence="2">The sequence shown here is derived from an EMBL/GenBank/DDBJ whole genome shotgun (WGS) entry which is preliminary data.</text>
</comment>
<protein>
    <submittedName>
        <fullName evidence="2">Uncharacterized protein</fullName>
    </submittedName>
</protein>